<organism evidence="5 6">
    <name type="scientific">Pseudonocardia xinjiangensis</name>
    <dbReference type="NCBI Taxonomy" id="75289"/>
    <lineage>
        <taxon>Bacteria</taxon>
        <taxon>Bacillati</taxon>
        <taxon>Actinomycetota</taxon>
        <taxon>Actinomycetes</taxon>
        <taxon>Pseudonocardiales</taxon>
        <taxon>Pseudonocardiaceae</taxon>
        <taxon>Pseudonocardia</taxon>
    </lineage>
</organism>
<dbReference type="PANTHER" id="PTHR30146:SF153">
    <property type="entry name" value="LACTOSE OPERON REPRESSOR"/>
    <property type="match status" value="1"/>
</dbReference>
<keyword evidence="6" id="KW-1185">Reference proteome</keyword>
<evidence type="ECO:0000256" key="1">
    <source>
        <dbReference type="ARBA" id="ARBA00023015"/>
    </source>
</evidence>
<feature type="domain" description="HTH lacI-type" evidence="4">
    <location>
        <begin position="1"/>
        <end position="56"/>
    </location>
</feature>
<evidence type="ECO:0000256" key="3">
    <source>
        <dbReference type="ARBA" id="ARBA00023163"/>
    </source>
</evidence>
<dbReference type="InterPro" id="IPR000843">
    <property type="entry name" value="HTH_LacI"/>
</dbReference>
<dbReference type="SUPFAM" id="SSF53822">
    <property type="entry name" value="Periplasmic binding protein-like I"/>
    <property type="match status" value="1"/>
</dbReference>
<evidence type="ECO:0000313" key="6">
    <source>
        <dbReference type="Proteomes" id="UP001296706"/>
    </source>
</evidence>
<evidence type="ECO:0000256" key="2">
    <source>
        <dbReference type="ARBA" id="ARBA00023125"/>
    </source>
</evidence>
<name>A0ABX1RBW9_9PSEU</name>
<evidence type="ECO:0000259" key="4">
    <source>
        <dbReference type="PROSITE" id="PS50932"/>
    </source>
</evidence>
<dbReference type="SMART" id="SM00354">
    <property type="entry name" value="HTH_LACI"/>
    <property type="match status" value="1"/>
</dbReference>
<dbReference type="PANTHER" id="PTHR30146">
    <property type="entry name" value="LACI-RELATED TRANSCRIPTIONAL REPRESSOR"/>
    <property type="match status" value="1"/>
</dbReference>
<dbReference type="InterPro" id="IPR028082">
    <property type="entry name" value="Peripla_BP_I"/>
</dbReference>
<dbReference type="Gene3D" id="3.40.50.2300">
    <property type="match status" value="2"/>
</dbReference>
<dbReference type="CDD" id="cd06285">
    <property type="entry name" value="PBP1_LacI-like"/>
    <property type="match status" value="1"/>
</dbReference>
<dbReference type="Proteomes" id="UP001296706">
    <property type="component" value="Unassembled WGS sequence"/>
</dbReference>
<dbReference type="EMBL" id="JAAXKY010000032">
    <property type="protein sequence ID" value="NMH77880.1"/>
    <property type="molecule type" value="Genomic_DNA"/>
</dbReference>
<keyword evidence="1" id="KW-0805">Transcription regulation</keyword>
<dbReference type="RefSeq" id="WP_169395986.1">
    <property type="nucleotide sequence ID" value="NZ_JAAXKY010000032.1"/>
</dbReference>
<dbReference type="InterPro" id="IPR010982">
    <property type="entry name" value="Lambda_DNA-bd_dom_sf"/>
</dbReference>
<gene>
    <name evidence="5" type="ORF">HF577_12400</name>
</gene>
<dbReference type="InterPro" id="IPR046335">
    <property type="entry name" value="LacI/GalR-like_sensor"/>
</dbReference>
<sequence>MIADQLELHVSTVSRVLHGTSGESGRAAGPATVERIRRLADELGYRPNPHATGLRTRRSNLIGVLVPRLSDIVLALIYEGIEEAAAGHGLSTFVTNTHDDPGIQRSRTEMVLARRVDGMIFGDAYADARFLAEVTARGVPFVLVSRRAGDLPSVTCDDHLGGRMVGEHLLALGHRDVAVVAGEPYASTGIDRTAGFVAAYASAGIEIPAPRVVASGFDAPGGRAAAEQLLACGPPPSAIFAVNDFAAIGVLGALRDRGLRAGTDISVAGFNDTPLAAELPVPLTTVRSPMREVGRRGVDLLTRLLRGEQAESERLRPELVVRASTAPAPPG</sequence>
<comment type="caution">
    <text evidence="5">The sequence shown here is derived from an EMBL/GenBank/DDBJ whole genome shotgun (WGS) entry which is preliminary data.</text>
</comment>
<proteinExistence type="predicted"/>
<dbReference type="Gene3D" id="1.10.260.40">
    <property type="entry name" value="lambda repressor-like DNA-binding domains"/>
    <property type="match status" value="1"/>
</dbReference>
<reference evidence="5 6" key="1">
    <citation type="submission" date="2020-04" db="EMBL/GenBank/DDBJ databases">
        <authorList>
            <person name="Klaysubun C."/>
            <person name="Duangmal K."/>
            <person name="Lipun K."/>
        </authorList>
    </citation>
    <scope>NUCLEOTIDE SEQUENCE [LARGE SCALE GENOMIC DNA]</scope>
    <source>
        <strain evidence="5 6">JCM 11839</strain>
    </source>
</reference>
<accession>A0ABX1RBW9</accession>
<dbReference type="Pfam" id="PF13377">
    <property type="entry name" value="Peripla_BP_3"/>
    <property type="match status" value="1"/>
</dbReference>
<protein>
    <submittedName>
        <fullName evidence="5">Substrate-binding domain-containing protein</fullName>
    </submittedName>
</protein>
<dbReference type="CDD" id="cd01392">
    <property type="entry name" value="HTH_LacI"/>
    <property type="match status" value="1"/>
</dbReference>
<dbReference type="PROSITE" id="PS50932">
    <property type="entry name" value="HTH_LACI_2"/>
    <property type="match status" value="1"/>
</dbReference>
<evidence type="ECO:0000313" key="5">
    <source>
        <dbReference type="EMBL" id="NMH77880.1"/>
    </source>
</evidence>
<keyword evidence="3" id="KW-0804">Transcription</keyword>
<keyword evidence="2" id="KW-0238">DNA-binding</keyword>
<dbReference type="SUPFAM" id="SSF47413">
    <property type="entry name" value="lambda repressor-like DNA-binding domains"/>
    <property type="match status" value="1"/>
</dbReference>